<evidence type="ECO:0000313" key="3">
    <source>
        <dbReference type="Proteomes" id="UP000787472"/>
    </source>
</evidence>
<dbReference type="AlphaFoldDB" id="A0A9E5T3F1"/>
<name>A0A9E5T3F1_9GAMM</name>
<proteinExistence type="predicted"/>
<dbReference type="InterPro" id="IPR039569">
    <property type="entry name" value="FAS1-like_DH_region"/>
</dbReference>
<organism evidence="2 3">
    <name type="scientific">Pseudomaricurvus hydrocarbonicus</name>
    <dbReference type="NCBI Taxonomy" id="1470433"/>
    <lineage>
        <taxon>Bacteria</taxon>
        <taxon>Pseudomonadati</taxon>
        <taxon>Pseudomonadota</taxon>
        <taxon>Gammaproteobacteria</taxon>
        <taxon>Cellvibrionales</taxon>
        <taxon>Cellvibrionaceae</taxon>
        <taxon>Pseudomaricurvus</taxon>
    </lineage>
</organism>
<dbReference type="InterPro" id="IPR029069">
    <property type="entry name" value="HotDog_dom_sf"/>
</dbReference>
<reference evidence="2" key="1">
    <citation type="submission" date="2020-03" db="EMBL/GenBank/DDBJ databases">
        <authorList>
            <person name="Guo F."/>
        </authorList>
    </citation>
    <scope>NUCLEOTIDE SEQUENCE</scope>
    <source>
        <strain evidence="2">JCM 30134</strain>
    </source>
</reference>
<evidence type="ECO:0000259" key="1">
    <source>
        <dbReference type="Pfam" id="PF13452"/>
    </source>
</evidence>
<dbReference type="SUPFAM" id="SSF54637">
    <property type="entry name" value="Thioesterase/thiol ester dehydrase-isomerase"/>
    <property type="match status" value="2"/>
</dbReference>
<dbReference type="Proteomes" id="UP000787472">
    <property type="component" value="Unassembled WGS sequence"/>
</dbReference>
<keyword evidence="3" id="KW-1185">Reference proteome</keyword>
<feature type="domain" description="FAS1-like dehydratase" evidence="1">
    <location>
        <begin position="27"/>
        <end position="151"/>
    </location>
</feature>
<protein>
    <recommendedName>
        <fullName evidence="1">FAS1-like dehydratase domain-containing protein</fullName>
    </recommendedName>
</protein>
<comment type="caution">
    <text evidence="2">The sequence shown here is derived from an EMBL/GenBank/DDBJ whole genome shotgun (WGS) entry which is preliminary data.</text>
</comment>
<evidence type="ECO:0000313" key="2">
    <source>
        <dbReference type="EMBL" id="NHO67097.1"/>
    </source>
</evidence>
<gene>
    <name evidence="2" type="ORF">G8770_16235</name>
</gene>
<dbReference type="Gene3D" id="3.10.129.10">
    <property type="entry name" value="Hotdog Thioesterase"/>
    <property type="match status" value="2"/>
</dbReference>
<sequence length="385" mass="43033">MMKRTLDTSDLDRYMGKRLEDSLPLEPVAANDIRRWVQAMHYPNRLHYDRGFAQESRFGGRLVAPQSFAITQDDGHGATPACIGLIPNSHLLFGGDEWWFYGPRIHEGDRIYNERIPYDYVVKETSFAGPTCFQRGDSHYFSREGDRIATQRSTGIRYNPAYAVEMQSSENQDEYVWSDAELVDLEDKKFEFISALHDLGHANRSFSSVSVGEQLPTRVIGPHTIPSLTTEWRAYTMTLWGAMTRRKPVELGWVGDMNGKEMDGEWEKVNPEQTDGAYIGPSRGHLFPRYARQIGMPKAYGYGASMGAWALDYLAGWAGEHGYVSYCNTQYRGPAFAGDITVMTGSVTDKVTRTDGGSEVNVKFSLANQSGVVVATGKAVISLSA</sequence>
<dbReference type="EMBL" id="JAAONZ010000014">
    <property type="protein sequence ID" value="NHO67097.1"/>
    <property type="molecule type" value="Genomic_DNA"/>
</dbReference>
<accession>A0A9E5T3F1</accession>
<dbReference type="Pfam" id="PF13452">
    <property type="entry name" value="FAS1_DH_region"/>
    <property type="match status" value="1"/>
</dbReference>